<feature type="domain" description="Response regulatory" evidence="6">
    <location>
        <begin position="4"/>
        <end position="118"/>
    </location>
</feature>
<reference evidence="7" key="1">
    <citation type="submission" date="2022-04" db="EMBL/GenBank/DDBJ databases">
        <title>Desulfatitalea alkaliphila sp. nov., a novel anaerobic sulfate-reducing bacterium isolated from terrestrial mud volcano, Taman Peninsula, Russia.</title>
        <authorList>
            <person name="Khomyakova M.A."/>
            <person name="Merkel A.Y."/>
            <person name="Slobodkin A.I."/>
        </authorList>
    </citation>
    <scope>NUCLEOTIDE SEQUENCE</scope>
    <source>
        <strain evidence="7">M08but</strain>
    </source>
</reference>
<gene>
    <name evidence="7" type="ORF">MRX98_19400</name>
</gene>
<dbReference type="AlphaFoldDB" id="A0AA41R850"/>
<dbReference type="PROSITE" id="PS50110">
    <property type="entry name" value="RESPONSE_REGULATORY"/>
    <property type="match status" value="1"/>
</dbReference>
<organism evidence="7 8">
    <name type="scientific">Desulfatitalea alkaliphila</name>
    <dbReference type="NCBI Taxonomy" id="2929485"/>
    <lineage>
        <taxon>Bacteria</taxon>
        <taxon>Pseudomonadati</taxon>
        <taxon>Thermodesulfobacteriota</taxon>
        <taxon>Desulfobacteria</taxon>
        <taxon>Desulfobacterales</taxon>
        <taxon>Desulfosarcinaceae</taxon>
        <taxon>Desulfatitalea</taxon>
    </lineage>
</organism>
<dbReference type="Proteomes" id="UP001165427">
    <property type="component" value="Unassembled WGS sequence"/>
</dbReference>
<evidence type="ECO:0000256" key="4">
    <source>
        <dbReference type="ARBA" id="ARBA00023163"/>
    </source>
</evidence>
<dbReference type="InterPro" id="IPR011006">
    <property type="entry name" value="CheY-like_superfamily"/>
</dbReference>
<dbReference type="Pfam" id="PF00072">
    <property type="entry name" value="Response_reg"/>
    <property type="match status" value="1"/>
</dbReference>
<dbReference type="InterPro" id="IPR050595">
    <property type="entry name" value="Bact_response_regulator"/>
</dbReference>
<feature type="modified residue" description="4-aspartylphosphate" evidence="5">
    <location>
        <position position="53"/>
    </location>
</feature>
<dbReference type="SUPFAM" id="SSF52172">
    <property type="entry name" value="CheY-like"/>
    <property type="match status" value="1"/>
</dbReference>
<dbReference type="EMBL" id="JALJRB010000032">
    <property type="protein sequence ID" value="MCJ8502751.1"/>
    <property type="molecule type" value="Genomic_DNA"/>
</dbReference>
<keyword evidence="2" id="KW-0902">Two-component regulatory system</keyword>
<dbReference type="PANTHER" id="PTHR44591:SF14">
    <property type="entry name" value="PROTEIN PILG"/>
    <property type="match status" value="1"/>
</dbReference>
<evidence type="ECO:0000256" key="1">
    <source>
        <dbReference type="ARBA" id="ARBA00022553"/>
    </source>
</evidence>
<evidence type="ECO:0000256" key="5">
    <source>
        <dbReference type="PROSITE-ProRule" id="PRU00169"/>
    </source>
</evidence>
<evidence type="ECO:0000313" key="7">
    <source>
        <dbReference type="EMBL" id="MCJ8502751.1"/>
    </source>
</evidence>
<dbReference type="InterPro" id="IPR001789">
    <property type="entry name" value="Sig_transdc_resp-reg_receiver"/>
</dbReference>
<comment type="caution">
    <text evidence="7">The sequence shown here is derived from an EMBL/GenBank/DDBJ whole genome shotgun (WGS) entry which is preliminary data.</text>
</comment>
<dbReference type="RefSeq" id="WP_246914033.1">
    <property type="nucleotide sequence ID" value="NZ_JALJRB010000032.1"/>
</dbReference>
<dbReference type="GO" id="GO:0000160">
    <property type="term" value="P:phosphorelay signal transduction system"/>
    <property type="evidence" value="ECO:0007669"/>
    <property type="project" value="UniProtKB-KW"/>
</dbReference>
<dbReference type="Gene3D" id="3.40.50.2300">
    <property type="match status" value="1"/>
</dbReference>
<sequence length="136" mass="15017">MQPLVMVVDDEEKVRKYLSRLLQKRGFTVETAADGEAALALLAERDFDVVLLDVLMPGLDGIAVLKEIKQRRPLTEVIILTGNASVNTGVAGLQHGAVDYLLKPVNLDNLMVCMGEALEQRRFRQSQPPHRPQKGG</sequence>
<keyword evidence="1 5" id="KW-0597">Phosphoprotein</keyword>
<accession>A0AA41R850</accession>
<evidence type="ECO:0000256" key="3">
    <source>
        <dbReference type="ARBA" id="ARBA00023015"/>
    </source>
</evidence>
<keyword evidence="3" id="KW-0805">Transcription regulation</keyword>
<evidence type="ECO:0000259" key="6">
    <source>
        <dbReference type="PROSITE" id="PS50110"/>
    </source>
</evidence>
<evidence type="ECO:0000256" key="2">
    <source>
        <dbReference type="ARBA" id="ARBA00023012"/>
    </source>
</evidence>
<protein>
    <submittedName>
        <fullName evidence="7">Response regulator</fullName>
    </submittedName>
</protein>
<dbReference type="PANTHER" id="PTHR44591">
    <property type="entry name" value="STRESS RESPONSE REGULATOR PROTEIN 1"/>
    <property type="match status" value="1"/>
</dbReference>
<proteinExistence type="predicted"/>
<dbReference type="FunFam" id="3.40.50.2300:FF:000018">
    <property type="entry name" value="DNA-binding transcriptional regulator NtrC"/>
    <property type="match status" value="1"/>
</dbReference>
<evidence type="ECO:0000313" key="8">
    <source>
        <dbReference type="Proteomes" id="UP001165427"/>
    </source>
</evidence>
<dbReference type="SMART" id="SM00448">
    <property type="entry name" value="REC"/>
    <property type="match status" value="1"/>
</dbReference>
<keyword evidence="8" id="KW-1185">Reference proteome</keyword>
<name>A0AA41R850_9BACT</name>
<keyword evidence="4" id="KW-0804">Transcription</keyword>